<feature type="domain" description="N-acetyltransferase" evidence="2">
    <location>
        <begin position="73"/>
        <end position="208"/>
    </location>
</feature>
<dbReference type="Pfam" id="PF00583">
    <property type="entry name" value="Acetyltransf_1"/>
    <property type="match status" value="1"/>
</dbReference>
<dbReference type="PROSITE" id="PS51186">
    <property type="entry name" value="GNAT"/>
    <property type="match status" value="1"/>
</dbReference>
<accession>A0A4S9DLB4</accession>
<evidence type="ECO:0000256" key="1">
    <source>
        <dbReference type="RuleBase" id="RU365086"/>
    </source>
</evidence>
<comment type="caution">
    <text evidence="3">The sequence shown here is derived from an EMBL/GenBank/DDBJ whole genome shotgun (WGS) entry which is preliminary data.</text>
</comment>
<dbReference type="EC" id="2.3.1.4" evidence="1"/>
<feature type="non-terminal residue" evidence="3">
    <location>
        <position position="1"/>
    </location>
</feature>
<dbReference type="Proteomes" id="UP000308953">
    <property type="component" value="Unassembled WGS sequence"/>
</dbReference>
<proteinExistence type="inferred from homology"/>
<keyword evidence="1 3" id="KW-0808">Transferase</keyword>
<evidence type="ECO:0000313" key="3">
    <source>
        <dbReference type="EMBL" id="THX21705.1"/>
    </source>
</evidence>
<comment type="pathway">
    <text evidence="1">Nucleotide-sugar biosynthesis; UDP-N-acetyl-alpha-D-glucosamine biosynthesis; N-acetyl-alpha-D-glucosamine 1-phosphate from alpha-D-glucosamine 6-phosphate (route I): step 1/2.</text>
</comment>
<dbReference type="InterPro" id="IPR016181">
    <property type="entry name" value="Acyl_CoA_acyltransferase"/>
</dbReference>
<dbReference type="EMBL" id="QZAV01000745">
    <property type="protein sequence ID" value="THX21705.1"/>
    <property type="molecule type" value="Genomic_DNA"/>
</dbReference>
<organism evidence="3 4">
    <name type="scientific">Aureobasidium pullulans</name>
    <name type="common">Black yeast</name>
    <name type="synonym">Pullularia pullulans</name>
    <dbReference type="NCBI Taxonomy" id="5580"/>
    <lineage>
        <taxon>Eukaryota</taxon>
        <taxon>Fungi</taxon>
        <taxon>Dikarya</taxon>
        <taxon>Ascomycota</taxon>
        <taxon>Pezizomycotina</taxon>
        <taxon>Dothideomycetes</taxon>
        <taxon>Dothideomycetidae</taxon>
        <taxon>Dothideales</taxon>
        <taxon>Saccotheciaceae</taxon>
        <taxon>Aureobasidium</taxon>
    </lineage>
</organism>
<dbReference type="InterPro" id="IPR039143">
    <property type="entry name" value="GNPNAT1-like"/>
</dbReference>
<evidence type="ECO:0000259" key="2">
    <source>
        <dbReference type="PROSITE" id="PS51186"/>
    </source>
</evidence>
<name>A0A4S9DLB4_AURPU</name>
<dbReference type="GO" id="GO:0006048">
    <property type="term" value="P:UDP-N-acetylglucosamine biosynthetic process"/>
    <property type="evidence" value="ECO:0007669"/>
    <property type="project" value="UniProtKB-UniRule"/>
</dbReference>
<dbReference type="PANTHER" id="PTHR13355">
    <property type="entry name" value="GLUCOSAMINE 6-PHOSPHATE N-ACETYLTRANSFERASE"/>
    <property type="match status" value="1"/>
</dbReference>
<dbReference type="InterPro" id="IPR000182">
    <property type="entry name" value="GNAT_dom"/>
</dbReference>
<dbReference type="Gene3D" id="3.40.630.30">
    <property type="match status" value="1"/>
</dbReference>
<dbReference type="GO" id="GO:0004343">
    <property type="term" value="F:glucosamine 6-phosphate N-acetyltransferase activity"/>
    <property type="evidence" value="ECO:0007669"/>
    <property type="project" value="UniProtKB-UniRule"/>
</dbReference>
<evidence type="ECO:0000313" key="4">
    <source>
        <dbReference type="Proteomes" id="UP000308953"/>
    </source>
</evidence>
<gene>
    <name evidence="3" type="ORF">D6D10_10505</name>
</gene>
<feature type="non-terminal residue" evidence="3">
    <location>
        <position position="208"/>
    </location>
</feature>
<protein>
    <recommendedName>
        <fullName evidence="1">Glucosamine 6-phosphate N-acetyltransferase</fullName>
        <ecNumber evidence="1">2.3.1.4</ecNumber>
    </recommendedName>
</protein>
<dbReference type="AlphaFoldDB" id="A0A4S9DLB4"/>
<keyword evidence="1" id="KW-0012">Acyltransferase</keyword>
<dbReference type="PANTHER" id="PTHR13355:SF11">
    <property type="entry name" value="GLUCOSAMINE 6-PHOSPHATE N-ACETYLTRANSFERASE"/>
    <property type="match status" value="1"/>
</dbReference>
<comment type="similarity">
    <text evidence="1">Belongs to the acetyltransferase family. GNA1 subfamily.</text>
</comment>
<reference evidence="3 4" key="1">
    <citation type="submission" date="2018-10" db="EMBL/GenBank/DDBJ databases">
        <title>Fifty Aureobasidium pullulans genomes reveal a recombining polyextremotolerant generalist.</title>
        <authorList>
            <person name="Gostincar C."/>
            <person name="Turk M."/>
            <person name="Zajc J."/>
            <person name="Gunde-Cimerman N."/>
        </authorList>
    </citation>
    <scope>NUCLEOTIDE SEQUENCE [LARGE SCALE GENOMIC DNA]</scope>
    <source>
        <strain evidence="3 4">EXF-9785</strain>
    </source>
</reference>
<comment type="catalytic activity">
    <reaction evidence="1">
        <text>D-glucosamine 6-phosphate + acetyl-CoA = N-acetyl-D-glucosamine 6-phosphate + CoA + H(+)</text>
        <dbReference type="Rhea" id="RHEA:10292"/>
        <dbReference type="ChEBI" id="CHEBI:15378"/>
        <dbReference type="ChEBI" id="CHEBI:57287"/>
        <dbReference type="ChEBI" id="CHEBI:57288"/>
        <dbReference type="ChEBI" id="CHEBI:57513"/>
        <dbReference type="ChEBI" id="CHEBI:58725"/>
        <dbReference type="EC" id="2.3.1.4"/>
    </reaction>
</comment>
<dbReference type="SUPFAM" id="SSF55729">
    <property type="entry name" value="Acyl-CoA N-acyltransferases (Nat)"/>
    <property type="match status" value="1"/>
</dbReference>
<dbReference type="UniPathway" id="UPA00113">
    <property type="reaction ID" value="UER00529"/>
</dbReference>
<sequence length="208" mass="23726">YDYPWTLSIKNTSDEKPLSAKQYPYRPLEARIILSKSTPQPLNHIRTMASPDLSLFPATLLPTSATSSLPKPYTIRPLHRTDHAHGYLTCLSSLTWIGDISAAQFEQRFDWMKTKGKEWYYCIVIDDGEKIIAHVEEVSISSSHQKRGLGLLLIKALNALAMESLGVDKLILNCSEDNVGFYEKCGYERAGVQMRVEKKKYTRLQVMW</sequence>